<gene>
    <name evidence="1" type="ORF">DPMN_102762</name>
</gene>
<dbReference type="AlphaFoldDB" id="A0A9D4LL42"/>
<protein>
    <submittedName>
        <fullName evidence="1">Uncharacterized protein</fullName>
    </submittedName>
</protein>
<reference evidence="1" key="1">
    <citation type="journal article" date="2019" name="bioRxiv">
        <title>The Genome of the Zebra Mussel, Dreissena polymorpha: A Resource for Invasive Species Research.</title>
        <authorList>
            <person name="McCartney M.A."/>
            <person name="Auch B."/>
            <person name="Kono T."/>
            <person name="Mallez S."/>
            <person name="Zhang Y."/>
            <person name="Obille A."/>
            <person name="Becker A."/>
            <person name="Abrahante J.E."/>
            <person name="Garbe J."/>
            <person name="Badalamenti J.P."/>
            <person name="Herman A."/>
            <person name="Mangelson H."/>
            <person name="Liachko I."/>
            <person name="Sullivan S."/>
            <person name="Sone E.D."/>
            <person name="Koren S."/>
            <person name="Silverstein K.A.T."/>
            <person name="Beckman K.B."/>
            <person name="Gohl D.M."/>
        </authorList>
    </citation>
    <scope>NUCLEOTIDE SEQUENCE</scope>
    <source>
        <strain evidence="1">Duluth1</strain>
        <tissue evidence="1">Whole animal</tissue>
    </source>
</reference>
<dbReference type="Proteomes" id="UP000828390">
    <property type="component" value="Unassembled WGS sequence"/>
</dbReference>
<dbReference type="EMBL" id="JAIWYP010000003">
    <property type="protein sequence ID" value="KAH3859941.1"/>
    <property type="molecule type" value="Genomic_DNA"/>
</dbReference>
<organism evidence="1 2">
    <name type="scientific">Dreissena polymorpha</name>
    <name type="common">Zebra mussel</name>
    <name type="synonym">Mytilus polymorpha</name>
    <dbReference type="NCBI Taxonomy" id="45954"/>
    <lineage>
        <taxon>Eukaryota</taxon>
        <taxon>Metazoa</taxon>
        <taxon>Spiralia</taxon>
        <taxon>Lophotrochozoa</taxon>
        <taxon>Mollusca</taxon>
        <taxon>Bivalvia</taxon>
        <taxon>Autobranchia</taxon>
        <taxon>Heteroconchia</taxon>
        <taxon>Euheterodonta</taxon>
        <taxon>Imparidentia</taxon>
        <taxon>Neoheterodontei</taxon>
        <taxon>Myida</taxon>
        <taxon>Dreissenoidea</taxon>
        <taxon>Dreissenidae</taxon>
        <taxon>Dreissena</taxon>
    </lineage>
</organism>
<evidence type="ECO:0000313" key="1">
    <source>
        <dbReference type="EMBL" id="KAH3859941.1"/>
    </source>
</evidence>
<evidence type="ECO:0000313" key="2">
    <source>
        <dbReference type="Proteomes" id="UP000828390"/>
    </source>
</evidence>
<accession>A0A9D4LL42</accession>
<sequence length="81" mass="9794">METGDTRFAPLLVVYGYTRSRTTLNIEVYRRVIHALRHFSWFYCYIRSRTTLNTELWRRVIHAFLVVYGYTRSQTTLDIEV</sequence>
<reference evidence="1" key="2">
    <citation type="submission" date="2020-11" db="EMBL/GenBank/DDBJ databases">
        <authorList>
            <person name="McCartney M.A."/>
            <person name="Auch B."/>
            <person name="Kono T."/>
            <person name="Mallez S."/>
            <person name="Becker A."/>
            <person name="Gohl D.M."/>
            <person name="Silverstein K.A.T."/>
            <person name="Koren S."/>
            <person name="Bechman K.B."/>
            <person name="Herman A."/>
            <person name="Abrahante J.E."/>
            <person name="Garbe J."/>
        </authorList>
    </citation>
    <scope>NUCLEOTIDE SEQUENCE</scope>
    <source>
        <strain evidence="1">Duluth1</strain>
        <tissue evidence="1">Whole animal</tissue>
    </source>
</reference>
<proteinExistence type="predicted"/>
<keyword evidence="2" id="KW-1185">Reference proteome</keyword>
<comment type="caution">
    <text evidence="1">The sequence shown here is derived from an EMBL/GenBank/DDBJ whole genome shotgun (WGS) entry which is preliminary data.</text>
</comment>
<name>A0A9D4LL42_DREPO</name>